<protein>
    <submittedName>
        <fullName evidence="2">Uncharacterized protein</fullName>
    </submittedName>
</protein>
<dbReference type="InterPro" id="IPR001452">
    <property type="entry name" value="SH3_domain"/>
</dbReference>
<evidence type="ECO:0000313" key="2">
    <source>
        <dbReference type="EMBL" id="KZS21094.1"/>
    </source>
</evidence>
<comment type="caution">
    <text evidence="2">The sequence shown here is derived from an EMBL/GenBank/DDBJ whole genome shotgun (WGS) entry which is preliminary data.</text>
</comment>
<dbReference type="SUPFAM" id="SSF50044">
    <property type="entry name" value="SH3-domain"/>
    <property type="match status" value="1"/>
</dbReference>
<organism evidence="2 3">
    <name type="scientific">Daphnia magna</name>
    <dbReference type="NCBI Taxonomy" id="35525"/>
    <lineage>
        <taxon>Eukaryota</taxon>
        <taxon>Metazoa</taxon>
        <taxon>Ecdysozoa</taxon>
        <taxon>Arthropoda</taxon>
        <taxon>Crustacea</taxon>
        <taxon>Branchiopoda</taxon>
        <taxon>Diplostraca</taxon>
        <taxon>Cladocera</taxon>
        <taxon>Anomopoda</taxon>
        <taxon>Daphniidae</taxon>
        <taxon>Daphnia</taxon>
    </lineage>
</organism>
<dbReference type="AlphaFoldDB" id="A0A0P5CR54"/>
<evidence type="ECO:0000256" key="1">
    <source>
        <dbReference type="SAM" id="MobiDB-lite"/>
    </source>
</evidence>
<gene>
    <name evidence="2" type="ORF">APZ42_012238</name>
</gene>
<feature type="region of interest" description="Disordered" evidence="1">
    <location>
        <begin position="105"/>
        <end position="160"/>
    </location>
</feature>
<dbReference type="Proteomes" id="UP000076858">
    <property type="component" value="Unassembled WGS sequence"/>
</dbReference>
<dbReference type="PRINTS" id="PR00452">
    <property type="entry name" value="SH3DOMAIN"/>
</dbReference>
<feature type="region of interest" description="Disordered" evidence="1">
    <location>
        <begin position="35"/>
        <end position="70"/>
    </location>
</feature>
<dbReference type="Gene3D" id="2.30.30.40">
    <property type="entry name" value="SH3 Domains"/>
    <property type="match status" value="1"/>
</dbReference>
<dbReference type="PANTHER" id="PTHR14167:SF48">
    <property type="entry name" value="SH3 DOMAIN-CONTAINING PROTEIN 19"/>
    <property type="match status" value="1"/>
</dbReference>
<dbReference type="Pfam" id="PF00018">
    <property type="entry name" value="SH3_1"/>
    <property type="match status" value="1"/>
</dbReference>
<dbReference type="PANTHER" id="PTHR14167">
    <property type="entry name" value="SH3 DOMAIN-CONTAINING"/>
    <property type="match status" value="1"/>
</dbReference>
<keyword evidence="3" id="KW-1185">Reference proteome</keyword>
<dbReference type="OrthoDB" id="27823at2759"/>
<dbReference type="STRING" id="35525.A0A0P5CR54"/>
<name>A0A0P5CR54_9CRUS</name>
<dbReference type="EMBL" id="LRGB01000084">
    <property type="protein sequence ID" value="KZS21094.1"/>
    <property type="molecule type" value="Genomic_DNA"/>
</dbReference>
<dbReference type="PROSITE" id="PS50002">
    <property type="entry name" value="SH3"/>
    <property type="match status" value="1"/>
</dbReference>
<dbReference type="CDD" id="cd00174">
    <property type="entry name" value="SH3"/>
    <property type="match status" value="1"/>
</dbReference>
<sequence length="400" mass="42534">MAQRTLSLNVKAPVRPAPPPPLNIAKVNTLHVQHAVPVSSSTRAPPRPAAEPKKKMAPPRPPPPKASAQLKAVQSAVVFAGMISQPKKQNQALLTSSVTAPDLLINWDSPPTSPTPGRSSSDGLSLKSFGSDSSGTHGAFSTMTRSESGFESEPDAWSETAVTTAAPAKNENLKPFTMPTIIRPNRSRPPPPAIKSSTHLQVLEKITSIPVAPVNYPRSSSPYLADLLDLDVTQDDYSPPEPSIPPPAPPSFLLNSSLADAAVAALSSSSPPRSLELDSPDVGSAVALFDYQSSHSGDLNFKEGDRIVLISQVNDEWYRGSIGSSEGMFPASFIRVDVPLERKSTTSNRAVALYAFTAETDQDLSLKVTRITNDICFALNLLRAANTNCVMVRSAGTTGR</sequence>
<feature type="compositionally biased region" description="Polar residues" evidence="1">
    <location>
        <begin position="128"/>
        <end position="149"/>
    </location>
</feature>
<dbReference type="InterPro" id="IPR050384">
    <property type="entry name" value="Endophilin_SH3RF"/>
</dbReference>
<dbReference type="PRINTS" id="PR00499">
    <property type="entry name" value="P67PHOX"/>
</dbReference>
<proteinExistence type="predicted"/>
<evidence type="ECO:0000313" key="3">
    <source>
        <dbReference type="Proteomes" id="UP000076858"/>
    </source>
</evidence>
<feature type="compositionally biased region" description="Low complexity" evidence="1">
    <location>
        <begin position="35"/>
        <end position="44"/>
    </location>
</feature>
<dbReference type="InterPro" id="IPR036028">
    <property type="entry name" value="SH3-like_dom_sf"/>
</dbReference>
<reference evidence="2 3" key="1">
    <citation type="submission" date="2016-03" db="EMBL/GenBank/DDBJ databases">
        <title>EvidentialGene: Evidence-directed Construction of Genes on Genomes.</title>
        <authorList>
            <person name="Gilbert D.G."/>
            <person name="Choi J.-H."/>
            <person name="Mockaitis K."/>
            <person name="Colbourne J."/>
            <person name="Pfrender M."/>
        </authorList>
    </citation>
    <scope>NUCLEOTIDE SEQUENCE [LARGE SCALE GENOMIC DNA]</scope>
    <source>
        <strain evidence="2 3">Xinb3</strain>
        <tissue evidence="2">Complete organism</tissue>
    </source>
</reference>
<accession>A0A0P5CR54</accession>
<dbReference type="SMART" id="SM00326">
    <property type="entry name" value="SH3"/>
    <property type="match status" value="1"/>
</dbReference>
<feature type="region of interest" description="Disordered" evidence="1">
    <location>
        <begin position="1"/>
        <end position="21"/>
    </location>
</feature>